<organism evidence="6 7">
    <name type="scientific">Astathelohania contejeani</name>
    <dbReference type="NCBI Taxonomy" id="164912"/>
    <lineage>
        <taxon>Eukaryota</taxon>
        <taxon>Fungi</taxon>
        <taxon>Fungi incertae sedis</taxon>
        <taxon>Microsporidia</taxon>
        <taxon>Astathelohaniidae</taxon>
        <taxon>Astathelohania</taxon>
    </lineage>
</organism>
<dbReference type="SMART" id="SM00320">
    <property type="entry name" value="WD40"/>
    <property type="match status" value="6"/>
</dbReference>
<dbReference type="Pfam" id="PF00400">
    <property type="entry name" value="WD40"/>
    <property type="match status" value="4"/>
</dbReference>
<dbReference type="Pfam" id="PF06957">
    <property type="entry name" value="COPI_C"/>
    <property type="match status" value="1"/>
</dbReference>
<name>A0ABQ7HXL5_9MICR</name>
<protein>
    <submittedName>
        <fullName evidence="6">Coatomer subunit alpha</fullName>
    </submittedName>
</protein>
<evidence type="ECO:0000256" key="1">
    <source>
        <dbReference type="ARBA" id="ARBA00022574"/>
    </source>
</evidence>
<dbReference type="InterPro" id="IPR050844">
    <property type="entry name" value="Coatomer_complex_subunit"/>
</dbReference>
<dbReference type="PANTHER" id="PTHR19876:SF1">
    <property type="entry name" value="COATOMER SUBUNIT ALPHA"/>
    <property type="match status" value="1"/>
</dbReference>
<feature type="repeat" description="WD" evidence="3">
    <location>
        <begin position="195"/>
        <end position="227"/>
    </location>
</feature>
<dbReference type="PROSITE" id="PS50082">
    <property type="entry name" value="WD_REPEATS_2"/>
    <property type="match status" value="4"/>
</dbReference>
<keyword evidence="1 3" id="KW-0853">WD repeat</keyword>
<feature type="repeat" description="WD" evidence="3">
    <location>
        <begin position="53"/>
        <end position="94"/>
    </location>
</feature>
<dbReference type="Proteomes" id="UP001516464">
    <property type="component" value="Unassembled WGS sequence"/>
</dbReference>
<dbReference type="PANTHER" id="PTHR19876">
    <property type="entry name" value="COATOMER"/>
    <property type="match status" value="1"/>
</dbReference>
<evidence type="ECO:0000256" key="2">
    <source>
        <dbReference type="ARBA" id="ARBA00022737"/>
    </source>
</evidence>
<dbReference type="InterPro" id="IPR019775">
    <property type="entry name" value="WD40_repeat_CS"/>
</dbReference>
<dbReference type="InterPro" id="IPR001680">
    <property type="entry name" value="WD40_rpt"/>
</dbReference>
<dbReference type="InterPro" id="IPR015943">
    <property type="entry name" value="WD40/YVTN_repeat-like_dom_sf"/>
</dbReference>
<gene>
    <name evidence="6" type="primary">COPA</name>
    <name evidence="6" type="ORF">TCON_1911</name>
</gene>
<dbReference type="EMBL" id="SBIQ01000165">
    <property type="protein sequence ID" value="KAF7682873.1"/>
    <property type="molecule type" value="Genomic_DNA"/>
</dbReference>
<sequence>MHMKDCMITLMEAKTARVKGITFHRQKSIVLIALHNGIIQAWDYQLNTLIHEFIDHDGPVRCILFHPKIDLFVSGGDDCVVRLWNYNERRVVHRFKGHRDYIRALDFHPTLPWILSASDDQSIRVWNFQSHQKMAKLTGHSHYVMAAKFLDDNHIVSGSLDQTIRIWDYSALKKAKTKKVSDIFGVPDVVVKQILDGHDRGINCIALHPNKRCFISGSDDRTVKVWEYNETMAWEKDTYHNHQGNVSSLLYAGDLLISVGEDGILNYYNSAKKNSKKSVVDERLWCVALHNETILGIGSDTGFKILSLEKISPIFCVSNDNEVFKCIYYVDNSLLIRNDLKSEKEVYKLKKEPLSIQVGEVILIQYYNSFDVIKEKNYLFSCSGIGILCKGLIISNYRGDITVYDESKNIISEGEVTVGEFIPGNNEIYFEVINKTVRLKGGNDVFVTLSFKPTKAIVGAERIAFIGTNELCITNYHLEIITSLTESVKINHGIFSENDFFYSTLKHVKYVLSTGDKGIIKSVDKCIFPFNMENELLYYFTKNEIETMELDLIECKFKKTVKSGNEKEILDFLKNFVGMSMLAYLTENKNGALALPFIKDPEQRFELHLSANEFKEAFKLCNKPAMYKKLLKNTMASDNEIAEEIAEKCFITLGDYHGLFLFYICSNQIDKIYNLLKRDISYNLRITVSLFLGLDSELSQLITGKGIINNKRNELKNNDITNTDQNVLKDTANNKIASINEDFNNINLNSLFDEELLKTKKDFVTDKSQWSEAMNYVTQGKIKRAIKALKSELYSFAHELDYKKRSLIGAYLSGLIVQKEKAKFGEGDERIRMKLEADIYFSGLPLETSHKQLALSLAMMSNFKHQNYGIAKELALKLSELLEGKDEESINKNINKIMAYEENSNKYIINTDGKYCCDVFGYHSNAKQCLFCMVWCQKGEICSCCEVGILNKN</sequence>
<proteinExistence type="predicted"/>
<feature type="domain" description="COPA/B TPR" evidence="5">
    <location>
        <begin position="583"/>
        <end position="677"/>
    </location>
</feature>
<evidence type="ECO:0000256" key="3">
    <source>
        <dbReference type="PROSITE-ProRule" id="PRU00221"/>
    </source>
</evidence>
<dbReference type="PROSITE" id="PS50294">
    <property type="entry name" value="WD_REPEATS_REGION"/>
    <property type="match status" value="4"/>
</dbReference>
<dbReference type="InterPro" id="IPR020472">
    <property type="entry name" value="WD40_PAC1"/>
</dbReference>
<dbReference type="SUPFAM" id="SSF50978">
    <property type="entry name" value="WD40 repeat-like"/>
    <property type="match status" value="1"/>
</dbReference>
<dbReference type="InterPro" id="IPR010714">
    <property type="entry name" value="Coatomer_asu_C"/>
</dbReference>
<dbReference type="InterPro" id="IPR056176">
    <property type="entry name" value="TPR_COPA_B"/>
</dbReference>
<evidence type="ECO:0000259" key="4">
    <source>
        <dbReference type="Pfam" id="PF06957"/>
    </source>
</evidence>
<dbReference type="Pfam" id="PF23953">
    <property type="entry name" value="TPR_COPA_B"/>
    <property type="match status" value="1"/>
</dbReference>
<dbReference type="PRINTS" id="PR00320">
    <property type="entry name" value="GPROTEINBRPT"/>
</dbReference>
<dbReference type="CDD" id="cd00200">
    <property type="entry name" value="WD40"/>
    <property type="match status" value="1"/>
</dbReference>
<feature type="repeat" description="WD" evidence="3">
    <location>
        <begin position="95"/>
        <end position="136"/>
    </location>
</feature>
<accession>A0ABQ7HXL5</accession>
<keyword evidence="7" id="KW-1185">Reference proteome</keyword>
<dbReference type="Gene3D" id="1.25.40.470">
    <property type="match status" value="1"/>
</dbReference>
<dbReference type="Gene3D" id="2.130.10.10">
    <property type="entry name" value="YVTN repeat-like/Quinoprotein amine dehydrogenase"/>
    <property type="match status" value="1"/>
</dbReference>
<keyword evidence="2" id="KW-0677">Repeat</keyword>
<feature type="repeat" description="WD" evidence="3">
    <location>
        <begin position="137"/>
        <end position="177"/>
    </location>
</feature>
<reference evidence="6 7" key="1">
    <citation type="submission" date="2019-01" db="EMBL/GenBank/DDBJ databases">
        <title>Genomes sequencing and comparative genomics of infectious freshwater microsporidia, Cucumispora dikerogammari and Thelohania contejeani.</title>
        <authorList>
            <person name="Cormier A."/>
            <person name="Giraud I."/>
            <person name="Wattier R."/>
            <person name="Teixeira M."/>
            <person name="Grandjean F."/>
            <person name="Rigaud T."/>
            <person name="Cordaux R."/>
        </authorList>
    </citation>
    <scope>NUCLEOTIDE SEQUENCE [LARGE SCALE GENOMIC DNA]</scope>
    <source>
        <strain evidence="6">T1</strain>
        <tissue evidence="6">Spores</tissue>
    </source>
</reference>
<comment type="caution">
    <text evidence="6">The sequence shown here is derived from an EMBL/GenBank/DDBJ whole genome shotgun (WGS) entry which is preliminary data.</text>
</comment>
<evidence type="ECO:0000313" key="7">
    <source>
        <dbReference type="Proteomes" id="UP001516464"/>
    </source>
</evidence>
<dbReference type="PROSITE" id="PS00678">
    <property type="entry name" value="WD_REPEATS_1"/>
    <property type="match status" value="1"/>
</dbReference>
<feature type="domain" description="Coatomer alpha subunit C-terminal" evidence="4">
    <location>
        <begin position="771"/>
        <end position="905"/>
    </location>
</feature>
<dbReference type="InterPro" id="IPR036322">
    <property type="entry name" value="WD40_repeat_dom_sf"/>
</dbReference>
<evidence type="ECO:0000259" key="5">
    <source>
        <dbReference type="Pfam" id="PF23953"/>
    </source>
</evidence>
<evidence type="ECO:0000313" key="6">
    <source>
        <dbReference type="EMBL" id="KAF7682873.1"/>
    </source>
</evidence>